<evidence type="ECO:0000313" key="18">
    <source>
        <dbReference type="EMBL" id="REA64326.1"/>
    </source>
</evidence>
<dbReference type="Gene3D" id="2.40.170.20">
    <property type="entry name" value="TonB-dependent receptor, beta-barrel domain"/>
    <property type="match status" value="1"/>
</dbReference>
<evidence type="ECO:0000256" key="3">
    <source>
        <dbReference type="ARBA" id="ARBA00022448"/>
    </source>
</evidence>
<dbReference type="AlphaFoldDB" id="A0A3D8YHM4"/>
<keyword evidence="11 14" id="KW-0472">Membrane</keyword>
<accession>A0A3D8YHM4</accession>
<dbReference type="SUPFAM" id="SSF49464">
    <property type="entry name" value="Carboxypeptidase regulatory domain-like"/>
    <property type="match status" value="1"/>
</dbReference>
<dbReference type="InterPro" id="IPR039426">
    <property type="entry name" value="TonB-dep_rcpt-like"/>
</dbReference>
<keyword evidence="3 14" id="KW-0813">Transport</keyword>
<keyword evidence="5" id="KW-0410">Iron transport</keyword>
<evidence type="ECO:0000259" key="16">
    <source>
        <dbReference type="Pfam" id="PF00593"/>
    </source>
</evidence>
<keyword evidence="4 14" id="KW-1134">Transmembrane beta strand</keyword>
<keyword evidence="8" id="KW-0408">Iron</keyword>
<dbReference type="Gene3D" id="2.60.40.1120">
    <property type="entry name" value="Carboxypeptidase-like, regulatory domain"/>
    <property type="match status" value="1"/>
</dbReference>
<dbReference type="GO" id="GO:0009279">
    <property type="term" value="C:cell outer membrane"/>
    <property type="evidence" value="ECO:0007669"/>
    <property type="project" value="UniProtKB-SubCell"/>
</dbReference>
<dbReference type="CDD" id="cd01347">
    <property type="entry name" value="ligand_gated_channel"/>
    <property type="match status" value="1"/>
</dbReference>
<evidence type="ECO:0000256" key="4">
    <source>
        <dbReference type="ARBA" id="ARBA00022452"/>
    </source>
</evidence>
<evidence type="ECO:0000256" key="5">
    <source>
        <dbReference type="ARBA" id="ARBA00022496"/>
    </source>
</evidence>
<evidence type="ECO:0000256" key="8">
    <source>
        <dbReference type="ARBA" id="ARBA00023004"/>
    </source>
</evidence>
<dbReference type="Gene3D" id="2.170.130.10">
    <property type="entry name" value="TonB-dependent receptor, plug domain"/>
    <property type="match status" value="1"/>
</dbReference>
<dbReference type="RefSeq" id="WP_115828932.1">
    <property type="nucleotide sequence ID" value="NZ_QNUL01000001.1"/>
</dbReference>
<evidence type="ECO:0000256" key="15">
    <source>
        <dbReference type="RuleBase" id="RU003357"/>
    </source>
</evidence>
<keyword evidence="9" id="KW-0406">Ion transport</keyword>
<dbReference type="PANTHER" id="PTHR32552">
    <property type="entry name" value="FERRICHROME IRON RECEPTOR-RELATED"/>
    <property type="match status" value="1"/>
</dbReference>
<proteinExistence type="inferred from homology"/>
<keyword evidence="10 15" id="KW-0798">TonB box</keyword>
<dbReference type="InterPro" id="IPR036942">
    <property type="entry name" value="Beta-barrel_TonB_sf"/>
</dbReference>
<evidence type="ECO:0000256" key="2">
    <source>
        <dbReference type="ARBA" id="ARBA00009810"/>
    </source>
</evidence>
<dbReference type="InterPro" id="IPR008969">
    <property type="entry name" value="CarboxyPept-like_regulatory"/>
</dbReference>
<evidence type="ECO:0000256" key="6">
    <source>
        <dbReference type="ARBA" id="ARBA00022692"/>
    </source>
</evidence>
<evidence type="ECO:0000256" key="11">
    <source>
        <dbReference type="ARBA" id="ARBA00023136"/>
    </source>
</evidence>
<name>A0A3D8YHM4_9BACT</name>
<dbReference type="InterPro" id="IPR012910">
    <property type="entry name" value="Plug_dom"/>
</dbReference>
<evidence type="ECO:0000256" key="10">
    <source>
        <dbReference type="ARBA" id="ARBA00023077"/>
    </source>
</evidence>
<dbReference type="NCBIfam" id="TIGR01783">
    <property type="entry name" value="TonB-siderophor"/>
    <property type="match status" value="1"/>
</dbReference>
<dbReference type="InterPro" id="IPR010105">
    <property type="entry name" value="TonB_sidphr_rcpt"/>
</dbReference>
<evidence type="ECO:0000256" key="7">
    <source>
        <dbReference type="ARBA" id="ARBA00022729"/>
    </source>
</evidence>
<evidence type="ECO:0000259" key="17">
    <source>
        <dbReference type="Pfam" id="PF07715"/>
    </source>
</evidence>
<keyword evidence="6 14" id="KW-0812">Transmembrane</keyword>
<dbReference type="SUPFAM" id="SSF56935">
    <property type="entry name" value="Porins"/>
    <property type="match status" value="1"/>
</dbReference>
<dbReference type="GO" id="GO:0038023">
    <property type="term" value="F:signaling receptor activity"/>
    <property type="evidence" value="ECO:0007669"/>
    <property type="project" value="InterPro"/>
</dbReference>
<dbReference type="OrthoDB" id="9758472at2"/>
<keyword evidence="12 18" id="KW-0675">Receptor</keyword>
<dbReference type="EMBL" id="QNUL01000001">
    <property type="protein sequence ID" value="REA64326.1"/>
    <property type="molecule type" value="Genomic_DNA"/>
</dbReference>
<comment type="subcellular location">
    <subcellularLocation>
        <location evidence="1 14">Cell outer membrane</location>
        <topology evidence="1 14">Multi-pass membrane protein</topology>
    </subcellularLocation>
</comment>
<organism evidence="18 19">
    <name type="scientific">Dyadobacter luteus</name>
    <dbReference type="NCBI Taxonomy" id="2259619"/>
    <lineage>
        <taxon>Bacteria</taxon>
        <taxon>Pseudomonadati</taxon>
        <taxon>Bacteroidota</taxon>
        <taxon>Cytophagia</taxon>
        <taxon>Cytophagales</taxon>
        <taxon>Spirosomataceae</taxon>
        <taxon>Dyadobacter</taxon>
    </lineage>
</organism>
<evidence type="ECO:0000256" key="9">
    <source>
        <dbReference type="ARBA" id="ARBA00023065"/>
    </source>
</evidence>
<dbReference type="Gene3D" id="3.55.50.30">
    <property type="match status" value="1"/>
</dbReference>
<dbReference type="Pfam" id="PF00593">
    <property type="entry name" value="TonB_dep_Rec_b-barrel"/>
    <property type="match status" value="1"/>
</dbReference>
<dbReference type="Proteomes" id="UP000256373">
    <property type="component" value="Unassembled WGS sequence"/>
</dbReference>
<dbReference type="InterPro" id="IPR000531">
    <property type="entry name" value="Beta-barrel_TonB"/>
</dbReference>
<dbReference type="Pfam" id="PF07715">
    <property type="entry name" value="Plug"/>
    <property type="match status" value="1"/>
</dbReference>
<dbReference type="GO" id="GO:0015344">
    <property type="term" value="F:siderophore uptake transmembrane transporter activity"/>
    <property type="evidence" value="ECO:0007669"/>
    <property type="project" value="TreeGrafter"/>
</dbReference>
<reference evidence="18 19" key="1">
    <citation type="submission" date="2018-07" db="EMBL/GenBank/DDBJ databases">
        <title>Dyadobacter roseus sp. nov., isolated from rose rhizosphere soil.</title>
        <authorList>
            <person name="Chen L."/>
        </authorList>
    </citation>
    <scope>NUCLEOTIDE SEQUENCE [LARGE SCALE GENOMIC DNA]</scope>
    <source>
        <strain evidence="18 19">RS19</strain>
    </source>
</reference>
<evidence type="ECO:0000256" key="14">
    <source>
        <dbReference type="PROSITE-ProRule" id="PRU01360"/>
    </source>
</evidence>
<evidence type="ECO:0000313" key="19">
    <source>
        <dbReference type="Proteomes" id="UP000256373"/>
    </source>
</evidence>
<keyword evidence="7" id="KW-0732">Signal</keyword>
<dbReference type="PANTHER" id="PTHR32552:SF68">
    <property type="entry name" value="FERRICHROME OUTER MEMBRANE TRANSPORTER_PHAGE RECEPTOR"/>
    <property type="match status" value="1"/>
</dbReference>
<dbReference type="GO" id="GO:0015891">
    <property type="term" value="P:siderophore transport"/>
    <property type="evidence" value="ECO:0007669"/>
    <property type="project" value="InterPro"/>
</dbReference>
<dbReference type="PROSITE" id="PS52016">
    <property type="entry name" value="TONB_DEPENDENT_REC_3"/>
    <property type="match status" value="1"/>
</dbReference>
<comment type="similarity">
    <text evidence="2 14 15">Belongs to the TonB-dependent receptor family.</text>
</comment>
<keyword evidence="13 14" id="KW-0998">Cell outer membrane</keyword>
<feature type="domain" description="TonB-dependent receptor-like beta-barrel" evidence="16">
    <location>
        <begin position="425"/>
        <end position="888"/>
    </location>
</feature>
<dbReference type="Pfam" id="PF13715">
    <property type="entry name" value="CarbopepD_reg_2"/>
    <property type="match status" value="1"/>
</dbReference>
<keyword evidence="19" id="KW-1185">Reference proteome</keyword>
<evidence type="ECO:0000256" key="1">
    <source>
        <dbReference type="ARBA" id="ARBA00004571"/>
    </source>
</evidence>
<dbReference type="InterPro" id="IPR037066">
    <property type="entry name" value="Plug_dom_sf"/>
</dbReference>
<sequence>MNSCLQSGSRFLLKPKNREKISQKWLAQLRRLWMIAAVVLTSFGVVTGQNHILDKKITLDVQAMTIADVLHVLEEQTGCTFVYSSTLLDTQRKVNARYQNISLSAALKELLGDVARGIYVQGTQVNIRPVKGESRGNLKGSVQTSDGEPADFVNVQVKGTMKGTITNDRGEFAIKNLPAGKQILIIHLLGYEPIEIQVDIPADQTTVVPPVFIKEDSQTLHEVVIKAQMSRFNSKESDFVAKLPLKNLENPQVYSSLSKDLLAEQVITDLSDGLRNTPGIIKMQASIGRSGDGAVYYNLRGFPTRISMVDGIPAQTNGEFDLANIEKIEVIKGPSGTLYGGALTTFGGLINIVSKKPMDTFGGEIAYTMGSFNLNRISADVYGALNKSKTLTARMNVAYHNRDSFQDAGFRKSTFLAPVIDYRVNDRLRFSVGAEFYNYEGTNPSIVFLSRTRQFYARTPQQLNFDWKRSYTSNDITLQAPSSNVHGKADYKISGEWTSQTSFSRNVRKTDGMYQYEFVRGNASDDLLERNVQLQNSQAVSTSIQQNFTGDFRIGTLRNRVVIGLDYLNQNANNSNSPIVKFDTISGSTAAAKYVLLSRASAQAKITASKDAPTKNYTNGNIYSAYISNVLNITDRLLTMLSVRVDRFDSRGTFNQATNQVVPNSKYLQTAVSPKFGLTYQVVKDHVSIFGNYMNGFSNVAPVTQPLPDISGTFKPQQANQLEGGIKMELLKSRVSFTASYYDITVDNTIRVESLVRDQMEYPITVQNGTQSSKGIEIELLANPLPGLNFVGGYTHNNSKLIKSSEALEGRRPSSAGPADLVNVWLSYSLTNGKLKGLGLGFGGNYVSEHVTVNSATTGIFTFPSYTLLNSTAFYETRSYRLGLKFENMSNQQYFTGQGVVSPQLPRNFSANVTVKF</sequence>
<evidence type="ECO:0000256" key="13">
    <source>
        <dbReference type="ARBA" id="ARBA00023237"/>
    </source>
</evidence>
<evidence type="ECO:0000256" key="12">
    <source>
        <dbReference type="ARBA" id="ARBA00023170"/>
    </source>
</evidence>
<comment type="caution">
    <text evidence="18">The sequence shown here is derived from an EMBL/GenBank/DDBJ whole genome shotgun (WGS) entry which is preliminary data.</text>
</comment>
<protein>
    <submittedName>
        <fullName evidence="18">TonB-dependent siderophore receptor</fullName>
    </submittedName>
</protein>
<feature type="domain" description="TonB-dependent receptor plug" evidence="17">
    <location>
        <begin position="248"/>
        <end position="341"/>
    </location>
</feature>
<gene>
    <name evidence="18" type="ORF">DSL64_01895</name>
</gene>